<dbReference type="PROSITE" id="PS51755">
    <property type="entry name" value="OMPR_PHOB"/>
    <property type="match status" value="1"/>
</dbReference>
<organism evidence="10 11">
    <name type="scientific">Leptotrichia wadei</name>
    <dbReference type="NCBI Taxonomy" id="157687"/>
    <lineage>
        <taxon>Bacteria</taxon>
        <taxon>Fusobacteriati</taxon>
        <taxon>Fusobacteriota</taxon>
        <taxon>Fusobacteriia</taxon>
        <taxon>Fusobacteriales</taxon>
        <taxon>Leptotrichiaceae</taxon>
        <taxon>Leptotrichia</taxon>
    </lineage>
</organism>
<dbReference type="Pfam" id="PF00486">
    <property type="entry name" value="Trans_reg_C"/>
    <property type="match status" value="1"/>
</dbReference>
<dbReference type="Gene3D" id="6.10.250.690">
    <property type="match status" value="1"/>
</dbReference>
<dbReference type="GO" id="GO:0006355">
    <property type="term" value="P:regulation of DNA-templated transcription"/>
    <property type="evidence" value="ECO:0007669"/>
    <property type="project" value="InterPro"/>
</dbReference>
<accession>A0A510KRM6</accession>
<dbReference type="FunFam" id="3.40.50.2300:FF:000001">
    <property type="entry name" value="DNA-binding response regulator PhoB"/>
    <property type="match status" value="1"/>
</dbReference>
<evidence type="ECO:0000256" key="3">
    <source>
        <dbReference type="ARBA" id="ARBA00023015"/>
    </source>
</evidence>
<dbReference type="Pfam" id="PF00072">
    <property type="entry name" value="Response_reg"/>
    <property type="match status" value="1"/>
</dbReference>
<evidence type="ECO:0000256" key="2">
    <source>
        <dbReference type="ARBA" id="ARBA00023012"/>
    </source>
</evidence>
<dbReference type="PROSITE" id="PS50110">
    <property type="entry name" value="RESPONSE_REGULATORY"/>
    <property type="match status" value="1"/>
</dbReference>
<dbReference type="InterPro" id="IPR001867">
    <property type="entry name" value="OmpR/PhoB-type_DNA-bd"/>
</dbReference>
<feature type="modified residue" description="4-aspartylphosphate" evidence="6">
    <location>
        <position position="65"/>
    </location>
</feature>
<feature type="domain" description="OmpR/PhoB-type" evidence="9">
    <location>
        <begin position="139"/>
        <end position="238"/>
    </location>
</feature>
<dbReference type="GO" id="GO:0000156">
    <property type="term" value="F:phosphorelay response regulator activity"/>
    <property type="evidence" value="ECO:0007669"/>
    <property type="project" value="TreeGrafter"/>
</dbReference>
<dbReference type="GO" id="GO:0005829">
    <property type="term" value="C:cytosol"/>
    <property type="evidence" value="ECO:0007669"/>
    <property type="project" value="TreeGrafter"/>
</dbReference>
<dbReference type="SMART" id="SM00862">
    <property type="entry name" value="Trans_reg_C"/>
    <property type="match status" value="1"/>
</dbReference>
<dbReference type="CDD" id="cd00383">
    <property type="entry name" value="trans_reg_C"/>
    <property type="match status" value="1"/>
</dbReference>
<gene>
    <name evidence="10" type="ORF">JMUB3936_0684</name>
</gene>
<dbReference type="InterPro" id="IPR036388">
    <property type="entry name" value="WH-like_DNA-bd_sf"/>
</dbReference>
<evidence type="ECO:0000256" key="1">
    <source>
        <dbReference type="ARBA" id="ARBA00022553"/>
    </source>
</evidence>
<keyword evidence="5" id="KW-0804">Transcription</keyword>
<dbReference type="EMBL" id="AP019841">
    <property type="protein sequence ID" value="BBM54400.1"/>
    <property type="molecule type" value="Genomic_DNA"/>
</dbReference>
<sequence length="238" mass="28013">MRKNIRTEVEITMREKILVIEDDPKISRLLEIELKFEGFDVFFAYDGKEGLNMAKYGSYDIILLDVMLPKMSGMEVCKRIRETSQVPIIMLTAKDEISDKVVGFDYGADDYMTKPFSNEELLARIKALLRRTKKSVVHKGIFEFEDLTINYSTYEVFRDYGKTLIQLSKREFELLDFLVLNKGIVLSRDKILEEVWGFDYIGNDNILDLYIKYLRDKIDKPYERKFIQTVRGIGFIFK</sequence>
<name>A0A510KRM6_9FUSO</name>
<evidence type="ECO:0000256" key="5">
    <source>
        <dbReference type="ARBA" id="ARBA00023163"/>
    </source>
</evidence>
<proteinExistence type="predicted"/>
<evidence type="ECO:0000259" key="9">
    <source>
        <dbReference type="PROSITE" id="PS51755"/>
    </source>
</evidence>
<dbReference type="InterPro" id="IPR016032">
    <property type="entry name" value="Sig_transdc_resp-reg_C-effctor"/>
</dbReference>
<evidence type="ECO:0000256" key="6">
    <source>
        <dbReference type="PROSITE-ProRule" id="PRU00169"/>
    </source>
</evidence>
<evidence type="ECO:0000256" key="7">
    <source>
        <dbReference type="PROSITE-ProRule" id="PRU01091"/>
    </source>
</evidence>
<dbReference type="Proteomes" id="UP000321944">
    <property type="component" value="Chromosome"/>
</dbReference>
<dbReference type="Gene3D" id="3.40.50.2300">
    <property type="match status" value="1"/>
</dbReference>
<dbReference type="SUPFAM" id="SSF52172">
    <property type="entry name" value="CheY-like"/>
    <property type="match status" value="1"/>
</dbReference>
<dbReference type="SUPFAM" id="SSF46894">
    <property type="entry name" value="C-terminal effector domain of the bipartite response regulators"/>
    <property type="match status" value="1"/>
</dbReference>
<dbReference type="GO" id="GO:0000976">
    <property type="term" value="F:transcription cis-regulatory region binding"/>
    <property type="evidence" value="ECO:0007669"/>
    <property type="project" value="TreeGrafter"/>
</dbReference>
<keyword evidence="4 7" id="KW-0238">DNA-binding</keyword>
<dbReference type="AlphaFoldDB" id="A0A510KRM6"/>
<dbReference type="Gene3D" id="1.10.10.10">
    <property type="entry name" value="Winged helix-like DNA-binding domain superfamily/Winged helix DNA-binding domain"/>
    <property type="match status" value="1"/>
</dbReference>
<evidence type="ECO:0000313" key="11">
    <source>
        <dbReference type="Proteomes" id="UP000321944"/>
    </source>
</evidence>
<feature type="domain" description="Response regulatory" evidence="8">
    <location>
        <begin position="16"/>
        <end position="129"/>
    </location>
</feature>
<keyword evidence="1 6" id="KW-0597">Phosphoprotein</keyword>
<keyword evidence="3" id="KW-0805">Transcription regulation</keyword>
<dbReference type="SMART" id="SM00448">
    <property type="entry name" value="REC"/>
    <property type="match status" value="1"/>
</dbReference>
<protein>
    <submittedName>
        <fullName evidence="10">Winged helix family two component transcriptional regulator</fullName>
    </submittedName>
</protein>
<keyword evidence="2" id="KW-0902">Two-component regulatory system</keyword>
<dbReference type="PANTHER" id="PTHR48111">
    <property type="entry name" value="REGULATOR OF RPOS"/>
    <property type="match status" value="1"/>
</dbReference>
<dbReference type="GO" id="GO:0032993">
    <property type="term" value="C:protein-DNA complex"/>
    <property type="evidence" value="ECO:0007669"/>
    <property type="project" value="TreeGrafter"/>
</dbReference>
<evidence type="ECO:0000256" key="4">
    <source>
        <dbReference type="ARBA" id="ARBA00023125"/>
    </source>
</evidence>
<dbReference type="InterPro" id="IPR039420">
    <property type="entry name" value="WalR-like"/>
</dbReference>
<dbReference type="InterPro" id="IPR011006">
    <property type="entry name" value="CheY-like_superfamily"/>
</dbReference>
<feature type="DNA-binding region" description="OmpR/PhoB-type" evidence="7">
    <location>
        <begin position="139"/>
        <end position="238"/>
    </location>
</feature>
<dbReference type="InterPro" id="IPR001789">
    <property type="entry name" value="Sig_transdc_resp-reg_receiver"/>
</dbReference>
<reference evidence="10 11" key="1">
    <citation type="submission" date="2019-07" db="EMBL/GenBank/DDBJ databases">
        <title>Complete Genome Sequence of Leptotrichia wadei Strain JMUB3936.</title>
        <authorList>
            <person name="Watanabe S."/>
            <person name="Cui L."/>
        </authorList>
    </citation>
    <scope>NUCLEOTIDE SEQUENCE [LARGE SCALE GENOMIC DNA]</scope>
    <source>
        <strain evidence="10 11">JMUB3936</strain>
    </source>
</reference>
<dbReference type="PANTHER" id="PTHR48111:SF22">
    <property type="entry name" value="REGULATOR OF RPOS"/>
    <property type="match status" value="1"/>
</dbReference>
<evidence type="ECO:0000259" key="8">
    <source>
        <dbReference type="PROSITE" id="PS50110"/>
    </source>
</evidence>
<evidence type="ECO:0000313" key="10">
    <source>
        <dbReference type="EMBL" id="BBM54400.1"/>
    </source>
</evidence>